<dbReference type="GO" id="GO:1901605">
    <property type="term" value="P:alpha-amino acid metabolic process"/>
    <property type="evidence" value="ECO:0007669"/>
    <property type="project" value="TreeGrafter"/>
</dbReference>
<name>A0A151PAY8_ALLMI</name>
<comment type="caution">
    <text evidence="5">The sequence shown here is derived from an EMBL/GenBank/DDBJ whole genome shotgun (WGS) entry which is preliminary data.</text>
</comment>
<gene>
    <name evidence="5" type="ORF">Y1Q_0021751</name>
</gene>
<evidence type="ECO:0000313" key="6">
    <source>
        <dbReference type="Proteomes" id="UP000050525"/>
    </source>
</evidence>
<evidence type="ECO:0000313" key="5">
    <source>
        <dbReference type="EMBL" id="KYO46208.1"/>
    </source>
</evidence>
<evidence type="ECO:0000256" key="4">
    <source>
        <dbReference type="ARBA" id="ARBA00022898"/>
    </source>
</evidence>
<dbReference type="GO" id="GO:0016212">
    <property type="term" value="F:kynurenine-oxoglutarate transaminase activity"/>
    <property type="evidence" value="ECO:0007669"/>
    <property type="project" value="TreeGrafter"/>
</dbReference>
<protein>
    <recommendedName>
        <fullName evidence="7">Aminotransferase class I/classII domain-containing protein</fullName>
    </recommendedName>
</protein>
<dbReference type="PANTHER" id="PTHR42790:SF19">
    <property type="entry name" value="KYNURENINE_ALPHA-AMINOADIPATE AMINOTRANSFERASE, MITOCHONDRIAL"/>
    <property type="match status" value="1"/>
</dbReference>
<dbReference type="SUPFAM" id="SSF53383">
    <property type="entry name" value="PLP-dependent transferases"/>
    <property type="match status" value="1"/>
</dbReference>
<comment type="cofactor">
    <cofactor evidence="1">
        <name>pyridoxal 5'-phosphate</name>
        <dbReference type="ChEBI" id="CHEBI:597326"/>
    </cofactor>
</comment>
<proteinExistence type="predicted"/>
<keyword evidence="3" id="KW-0808">Transferase</keyword>
<evidence type="ECO:0008006" key="7">
    <source>
        <dbReference type="Google" id="ProtNLM"/>
    </source>
</evidence>
<reference evidence="5 6" key="1">
    <citation type="journal article" date="2012" name="Genome Biol.">
        <title>Sequencing three crocodilian genomes to illuminate the evolution of archosaurs and amniotes.</title>
        <authorList>
            <person name="St John J.A."/>
            <person name="Braun E.L."/>
            <person name="Isberg S.R."/>
            <person name="Miles L.G."/>
            <person name="Chong A.Y."/>
            <person name="Gongora J."/>
            <person name="Dalzell P."/>
            <person name="Moran C."/>
            <person name="Bed'hom B."/>
            <person name="Abzhanov A."/>
            <person name="Burgess S.C."/>
            <person name="Cooksey A.M."/>
            <person name="Castoe T.A."/>
            <person name="Crawford N.G."/>
            <person name="Densmore L.D."/>
            <person name="Drew J.C."/>
            <person name="Edwards S.V."/>
            <person name="Faircloth B.C."/>
            <person name="Fujita M.K."/>
            <person name="Greenwold M.J."/>
            <person name="Hoffmann F.G."/>
            <person name="Howard J.M."/>
            <person name="Iguchi T."/>
            <person name="Janes D.E."/>
            <person name="Khan S.Y."/>
            <person name="Kohno S."/>
            <person name="de Koning A.J."/>
            <person name="Lance S.L."/>
            <person name="McCarthy F.M."/>
            <person name="McCormack J.E."/>
            <person name="Merchant M.E."/>
            <person name="Peterson D.G."/>
            <person name="Pollock D.D."/>
            <person name="Pourmand N."/>
            <person name="Raney B.J."/>
            <person name="Roessler K.A."/>
            <person name="Sanford J.R."/>
            <person name="Sawyer R.H."/>
            <person name="Schmidt C.J."/>
            <person name="Triplett E.W."/>
            <person name="Tuberville T.D."/>
            <person name="Venegas-Anaya M."/>
            <person name="Howard J.T."/>
            <person name="Jarvis E.D."/>
            <person name="Guillette L.J.Jr."/>
            <person name="Glenn T.C."/>
            <person name="Green R.E."/>
            <person name="Ray D.A."/>
        </authorList>
    </citation>
    <scope>NUCLEOTIDE SEQUENCE [LARGE SCALE GENOMIC DNA]</scope>
    <source>
        <strain evidence="5">KSC_2009_1</strain>
    </source>
</reference>
<dbReference type="Gene3D" id="3.40.640.10">
    <property type="entry name" value="Type I PLP-dependent aspartate aminotransferase-like (Major domain)"/>
    <property type="match status" value="2"/>
</dbReference>
<keyword evidence="4" id="KW-0663">Pyridoxal phosphate</keyword>
<dbReference type="EMBL" id="AKHW03000533">
    <property type="protein sequence ID" value="KYO46208.1"/>
    <property type="molecule type" value="Genomic_DNA"/>
</dbReference>
<dbReference type="InterPro" id="IPR015421">
    <property type="entry name" value="PyrdxlP-dep_Trfase_major"/>
</dbReference>
<sequence length="131" mass="14644">MELCVITGSQEGLHKVFDMLINPGDTVLLDGFTYPGTVAALARDYDFLIIEDDSYYFLQFEKPWTPTLLSLDVDSRVTRTDTLSNILSPGLRIGFLTGPKPLIDSNSAYAGLNNAHQYSHTVRTELWTRQG</sequence>
<dbReference type="InterPro" id="IPR050859">
    <property type="entry name" value="Class-I_PLP-dep_aminotransf"/>
</dbReference>
<dbReference type="STRING" id="8496.A0A151PAY8"/>
<organism evidence="5 6">
    <name type="scientific">Alligator mississippiensis</name>
    <name type="common">American alligator</name>
    <dbReference type="NCBI Taxonomy" id="8496"/>
    <lineage>
        <taxon>Eukaryota</taxon>
        <taxon>Metazoa</taxon>
        <taxon>Chordata</taxon>
        <taxon>Craniata</taxon>
        <taxon>Vertebrata</taxon>
        <taxon>Euteleostomi</taxon>
        <taxon>Archelosauria</taxon>
        <taxon>Archosauria</taxon>
        <taxon>Crocodylia</taxon>
        <taxon>Alligatoridae</taxon>
        <taxon>Alligatorinae</taxon>
        <taxon>Alligator</taxon>
    </lineage>
</organism>
<dbReference type="PANTHER" id="PTHR42790">
    <property type="entry name" value="AMINOTRANSFERASE"/>
    <property type="match status" value="1"/>
</dbReference>
<evidence type="ECO:0000256" key="3">
    <source>
        <dbReference type="ARBA" id="ARBA00022679"/>
    </source>
</evidence>
<dbReference type="AlphaFoldDB" id="A0A151PAY8"/>
<dbReference type="InterPro" id="IPR015424">
    <property type="entry name" value="PyrdxlP-dep_Trfase"/>
</dbReference>
<keyword evidence="6" id="KW-1185">Reference proteome</keyword>
<evidence type="ECO:0000256" key="2">
    <source>
        <dbReference type="ARBA" id="ARBA00022576"/>
    </source>
</evidence>
<dbReference type="Proteomes" id="UP000050525">
    <property type="component" value="Unassembled WGS sequence"/>
</dbReference>
<evidence type="ECO:0000256" key="1">
    <source>
        <dbReference type="ARBA" id="ARBA00001933"/>
    </source>
</evidence>
<accession>A0A151PAY8</accession>
<keyword evidence="2" id="KW-0032">Aminotransferase</keyword>